<evidence type="ECO:0000313" key="2">
    <source>
        <dbReference type="Proteomes" id="UP001226091"/>
    </source>
</evidence>
<organism evidence="1 2">
    <name type="scientific">Metabacillus hrfriensis</name>
    <dbReference type="NCBI Taxonomy" id="3048891"/>
    <lineage>
        <taxon>Bacteria</taxon>
        <taxon>Bacillati</taxon>
        <taxon>Bacillota</taxon>
        <taxon>Bacilli</taxon>
        <taxon>Bacillales</taxon>
        <taxon>Bacillaceae</taxon>
        <taxon>Metabacillus</taxon>
    </lineage>
</organism>
<dbReference type="Proteomes" id="UP001226091">
    <property type="component" value="Chromosome"/>
</dbReference>
<name>A0ACD4RHW0_9BACI</name>
<accession>A0ACD4RHW0</accession>
<reference evidence="2" key="1">
    <citation type="journal article" date="2025" name="Aquaculture">
        <title>Assessment of the bioflocculant production and safety properties of Metabacillus hrfriensis sp. nov. based on phenotypic and whole-genome sequencing analysis.</title>
        <authorList>
            <person name="Zhang R."/>
            <person name="Zhao Z."/>
            <person name="Luo L."/>
            <person name="Wang S."/>
            <person name="Guo K."/>
            <person name="Xu W."/>
        </authorList>
    </citation>
    <scope>NUCLEOTIDE SEQUENCE [LARGE SCALE GENOMIC DNA]</scope>
    <source>
        <strain evidence="2">CT-WN-B3</strain>
    </source>
</reference>
<evidence type="ECO:0000313" key="1">
    <source>
        <dbReference type="EMBL" id="WHZ60079.1"/>
    </source>
</evidence>
<sequence>MNLDLTLLAKKNQTIEQHTREAMDCATIILNRLGSVVQRMAEALPLDCFNKHTSSVEQVKTFITENVQFHDYGKVNPYLQEQIKSTNHHSKEKRQHAIYSYLLWLCKKEGEQGLQPTHELWYLIAYGTIKGHHNRLRLPDMTKASVKDLNDLIGDLFAWGVIDEQDKKSIRKGIARLNKTKSSEYADIALTIAKLSYSVLTLSDSIASSEIPPSDYELAVNRLIGKTISQTDLLTRINDSQTAKAVQSSSISVDETFEDQIELNDIRTLLNKKSSHAYNSSADIYVLEAPVGAGKTHSSLSLAKEIIKEKNKRKIVSVFPLNSVQAQYQETVLNEMKADEQWINVINSESLFRAPDLQYDLEELENVNKSNMWLFERSCFSSEWVITSHVRFFDTLACITRQSSLGFLSLIDSVVIIDEFQTYPPHYWEGIWNELLRLSDFLGITWIFTTGTFPVSKKQLLNAYGNRISYVLTDEENNQLFSHAKIKGRCDIITLSDEPYHTMKELSLDIMERIKEKKEFNQFLICLSFVKHAKEVFEHLSHYLPEYHVYFLCGRHSSAYKKELIRKIHEHNQPKHRQERMILVTTKTVECGMDFDFDYGFKEHDMFPSVEQLSGRINRHSLRKNGGLELFSIKRREMDIEKYFSSFRNSQAIDLMNNKAFLTLFHHLYAYNKMNVKTKQKIVDRFHHQLDYDEHEKFLRIIQSNHYTMDIYLVKSDEEAETFRSIVNSFSFGNSYAEQIIQSMKLRKELECFQMTVSLKWLMHHLRYRLVANELDGIPFYLIGDQSDPLSILDRFKVGDVSSYLEKEIEDEESYEFY</sequence>
<dbReference type="EMBL" id="CP126116">
    <property type="protein sequence ID" value="WHZ60079.1"/>
    <property type="molecule type" value="Genomic_DNA"/>
</dbReference>
<keyword evidence="2" id="KW-1185">Reference proteome</keyword>
<gene>
    <name evidence="1" type="primary">cas3</name>
    <name evidence="1" type="ORF">QLQ22_12420</name>
</gene>
<proteinExistence type="predicted"/>
<protein>
    <submittedName>
        <fullName evidence="1">CRISPR-associated helicase Cas3</fullName>
    </submittedName>
</protein>